<dbReference type="AlphaFoldDB" id="A0A382X0N1"/>
<reference evidence="2" key="1">
    <citation type="submission" date="2018-05" db="EMBL/GenBank/DDBJ databases">
        <authorList>
            <person name="Lanie J.A."/>
            <person name="Ng W.-L."/>
            <person name="Kazmierczak K.M."/>
            <person name="Andrzejewski T.M."/>
            <person name="Davidsen T.M."/>
            <person name="Wayne K.J."/>
            <person name="Tettelin H."/>
            <person name="Glass J.I."/>
            <person name="Rusch D."/>
            <person name="Podicherti R."/>
            <person name="Tsui H.-C.T."/>
            <person name="Winkler M.E."/>
        </authorList>
    </citation>
    <scope>NUCLEOTIDE SEQUENCE</scope>
</reference>
<dbReference type="EMBL" id="UINC01164108">
    <property type="protein sequence ID" value="SVD64776.1"/>
    <property type="molecule type" value="Genomic_DNA"/>
</dbReference>
<gene>
    <name evidence="2" type="ORF">METZ01_LOCUS417630</name>
</gene>
<protein>
    <submittedName>
        <fullName evidence="2">Uncharacterized protein</fullName>
    </submittedName>
</protein>
<evidence type="ECO:0000256" key="1">
    <source>
        <dbReference type="SAM" id="Coils"/>
    </source>
</evidence>
<feature type="coiled-coil region" evidence="1">
    <location>
        <begin position="61"/>
        <end position="88"/>
    </location>
</feature>
<name>A0A382X0N1_9ZZZZ</name>
<proteinExistence type="predicted"/>
<sequence>MISNTRVILWYYSIWRDVICSKSHLLFMVEITENTKDMVTSCMIQRLSTNEALDYLKENRIDISERTYRRYKEEILKQKNKLKSYSQKFVEIEQFKKIETQKNILHECWEMLKKTEKITEKISIMKMIREVSDEFPNTVWAANYYGSRMKSLRERKKRYKAASF</sequence>
<accession>A0A382X0N1</accession>
<evidence type="ECO:0000313" key="2">
    <source>
        <dbReference type="EMBL" id="SVD64776.1"/>
    </source>
</evidence>
<organism evidence="2">
    <name type="scientific">marine metagenome</name>
    <dbReference type="NCBI Taxonomy" id="408172"/>
    <lineage>
        <taxon>unclassified sequences</taxon>
        <taxon>metagenomes</taxon>
        <taxon>ecological metagenomes</taxon>
    </lineage>
</organism>
<keyword evidence="1" id="KW-0175">Coiled coil</keyword>